<dbReference type="Gene3D" id="3.10.105.10">
    <property type="entry name" value="Dipeptide-binding Protein, Domain 3"/>
    <property type="match status" value="1"/>
</dbReference>
<sequence length="604" mass="66234">MRTLSTRRWVATVAAAAAATLILAGCAGGTEDGGNGGGSANKESVSYALPAGTGPNWLLPMSPPDKMATHNKALKSTMWVPLFEYDGTGGAMGWDKKASAAKSYEFSADGSSVTITLNDLNWSDGKPVTSRDVEFWYNLARYNNTKIGGYSKGNMPDNVTKFEINDDKNFTLTFDKVYNQDFLLANQLTLIYPMPQHVWDKSADGEAVGDLDRDEAGAQKVLDYLFKQAEDMSTYATNPLWKTVSGPYTVAKWTDAGQVELTANEKYTGDDKAKIKNVTFMPFTSADAEMNVVRSGDVDYGYITSAQLSSKAQFEDLGYTIDPWKGWSITYMPYNFANPKMGPVYKQLYVRQALQHAIDQKSISDVIWKGAATPGYGPIPQEPATDYLSDEQKNNPYPFDLKTSEKLFTDHGWAKNAQGVLTCENAGAGDNQCGEGIAAGQAMNIVVTTQNGSQETDNMMAEIKSSLQKVGVNMTIDAIPLDSVLTEAQSCKTGGDCKWELVFFGTAGSWYFSAYPNGERVFAKDTKWNAGQYDNPEAEKLITDLTFSTDKDIAKKYSALLATDLPVMWMPNPVYQVSVIKKGLDIGGQQDPGASFYPQRWSWK</sequence>
<dbReference type="PANTHER" id="PTHR30290">
    <property type="entry name" value="PERIPLASMIC BINDING COMPONENT OF ABC TRANSPORTER"/>
    <property type="match status" value="1"/>
</dbReference>
<evidence type="ECO:0000256" key="4">
    <source>
        <dbReference type="ARBA" id="ARBA00022729"/>
    </source>
</evidence>
<feature type="chain" id="PRO_5039684683" evidence="5">
    <location>
        <begin position="25"/>
        <end position="604"/>
    </location>
</feature>
<dbReference type="PANTHER" id="PTHR30290:SF10">
    <property type="entry name" value="PERIPLASMIC OLIGOPEPTIDE-BINDING PROTEIN-RELATED"/>
    <property type="match status" value="1"/>
</dbReference>
<dbReference type="CDD" id="cd08513">
    <property type="entry name" value="PBP2_thermophilic_Hb8_like"/>
    <property type="match status" value="1"/>
</dbReference>
<keyword evidence="3" id="KW-0813">Transport</keyword>
<accession>A0A3L7A7E9</accession>
<evidence type="ECO:0000256" key="5">
    <source>
        <dbReference type="SAM" id="SignalP"/>
    </source>
</evidence>
<dbReference type="GO" id="GO:1904680">
    <property type="term" value="F:peptide transmembrane transporter activity"/>
    <property type="evidence" value="ECO:0007669"/>
    <property type="project" value="TreeGrafter"/>
</dbReference>
<dbReference type="GO" id="GO:0030313">
    <property type="term" value="C:cell envelope"/>
    <property type="evidence" value="ECO:0007669"/>
    <property type="project" value="UniProtKB-SubCell"/>
</dbReference>
<reference evidence="7 8" key="1">
    <citation type="submission" date="2018-10" db="EMBL/GenBank/DDBJ databases">
        <authorList>
            <person name="Li J."/>
        </authorList>
    </citation>
    <scope>NUCLEOTIDE SEQUENCE [LARGE SCALE GENOMIC DNA]</scope>
    <source>
        <strain evidence="7 8">IF 016277</strain>
    </source>
</reference>
<evidence type="ECO:0000313" key="7">
    <source>
        <dbReference type="EMBL" id="RLP76074.1"/>
    </source>
</evidence>
<proteinExistence type="inferred from homology"/>
<organism evidence="7 8">
    <name type="scientific">Mycetocola tolaasinivorans</name>
    <dbReference type="NCBI Taxonomy" id="76635"/>
    <lineage>
        <taxon>Bacteria</taxon>
        <taxon>Bacillati</taxon>
        <taxon>Actinomycetota</taxon>
        <taxon>Actinomycetes</taxon>
        <taxon>Micrococcales</taxon>
        <taxon>Microbacteriaceae</taxon>
        <taxon>Mycetocola</taxon>
    </lineage>
</organism>
<evidence type="ECO:0000313" key="8">
    <source>
        <dbReference type="Proteomes" id="UP000272503"/>
    </source>
</evidence>
<dbReference type="SUPFAM" id="SSF53850">
    <property type="entry name" value="Periplasmic binding protein-like II"/>
    <property type="match status" value="1"/>
</dbReference>
<evidence type="ECO:0000259" key="6">
    <source>
        <dbReference type="Pfam" id="PF00496"/>
    </source>
</evidence>
<dbReference type="GO" id="GO:0015833">
    <property type="term" value="P:peptide transport"/>
    <property type="evidence" value="ECO:0007669"/>
    <property type="project" value="TreeGrafter"/>
</dbReference>
<dbReference type="InterPro" id="IPR000914">
    <property type="entry name" value="SBP_5_dom"/>
</dbReference>
<dbReference type="EMBL" id="RCUX01000005">
    <property type="protein sequence ID" value="RLP76074.1"/>
    <property type="molecule type" value="Genomic_DNA"/>
</dbReference>
<evidence type="ECO:0000256" key="1">
    <source>
        <dbReference type="ARBA" id="ARBA00004196"/>
    </source>
</evidence>
<keyword evidence="8" id="KW-1185">Reference proteome</keyword>
<dbReference type="AlphaFoldDB" id="A0A3L7A7E9"/>
<dbReference type="RefSeq" id="WP_121648360.1">
    <property type="nucleotide sequence ID" value="NZ_RCUX01000005.1"/>
</dbReference>
<dbReference type="Pfam" id="PF00496">
    <property type="entry name" value="SBP_bac_5"/>
    <property type="match status" value="1"/>
</dbReference>
<dbReference type="Gene3D" id="3.40.190.10">
    <property type="entry name" value="Periplasmic binding protein-like II"/>
    <property type="match status" value="1"/>
</dbReference>
<comment type="caution">
    <text evidence="7">The sequence shown here is derived from an EMBL/GenBank/DDBJ whole genome shotgun (WGS) entry which is preliminary data.</text>
</comment>
<comment type="subcellular location">
    <subcellularLocation>
        <location evidence="1">Cell envelope</location>
    </subcellularLocation>
</comment>
<dbReference type="Proteomes" id="UP000272503">
    <property type="component" value="Unassembled WGS sequence"/>
</dbReference>
<dbReference type="InterPro" id="IPR039424">
    <property type="entry name" value="SBP_5"/>
</dbReference>
<dbReference type="OrthoDB" id="7888869at2"/>
<dbReference type="PROSITE" id="PS51257">
    <property type="entry name" value="PROKAR_LIPOPROTEIN"/>
    <property type="match status" value="1"/>
</dbReference>
<feature type="signal peptide" evidence="5">
    <location>
        <begin position="1"/>
        <end position="24"/>
    </location>
</feature>
<protein>
    <submittedName>
        <fullName evidence="7">Peptide ABC transporter substrate-binding protein</fullName>
    </submittedName>
</protein>
<feature type="domain" description="Solute-binding protein family 5" evidence="6">
    <location>
        <begin position="100"/>
        <end position="509"/>
    </location>
</feature>
<comment type="similarity">
    <text evidence="2">Belongs to the bacterial solute-binding protein 5 family.</text>
</comment>
<name>A0A3L7A7E9_9MICO</name>
<keyword evidence="4 5" id="KW-0732">Signal</keyword>
<evidence type="ECO:0000256" key="3">
    <source>
        <dbReference type="ARBA" id="ARBA00022448"/>
    </source>
</evidence>
<gene>
    <name evidence="7" type="ORF">D9V32_07925</name>
</gene>
<evidence type="ECO:0000256" key="2">
    <source>
        <dbReference type="ARBA" id="ARBA00005695"/>
    </source>
</evidence>